<evidence type="ECO:0000256" key="2">
    <source>
        <dbReference type="ARBA" id="ARBA00022679"/>
    </source>
</evidence>
<gene>
    <name evidence="3" type="ORF">ACCUM_4285</name>
</gene>
<protein>
    <submittedName>
        <fullName evidence="3">TPR/glycosyl transferase domain protein</fullName>
    </submittedName>
</protein>
<evidence type="ECO:0000256" key="1">
    <source>
        <dbReference type="ARBA" id="ARBA00022676"/>
    </source>
</evidence>
<reference evidence="3 4" key="1">
    <citation type="submission" date="2019-04" db="EMBL/GenBank/DDBJ databases">
        <title>A novel phosphate-accumulating bacterium identified in bioreactor for phosphate removal from wastewater.</title>
        <authorList>
            <person name="Kotlyarov R.Y."/>
            <person name="Beletsky A.V."/>
            <person name="Kallistova A.Y."/>
            <person name="Dorofeev A.G."/>
            <person name="Nikolaev Y.Y."/>
            <person name="Pimenov N.V."/>
            <person name="Ravin N.V."/>
            <person name="Mardanov A.V."/>
        </authorList>
    </citation>
    <scope>NUCLEOTIDE SEQUENCE [LARGE SCALE GENOMIC DNA]</scope>
    <source>
        <strain evidence="3 4">Bin19</strain>
    </source>
</reference>
<dbReference type="EMBL" id="SWAD01000184">
    <property type="protein sequence ID" value="TMQ74572.1"/>
    <property type="molecule type" value="Genomic_DNA"/>
</dbReference>
<keyword evidence="1" id="KW-0328">Glycosyltransferase</keyword>
<dbReference type="SUPFAM" id="SSF53756">
    <property type="entry name" value="UDP-Glycosyltransferase/glycogen phosphorylase"/>
    <property type="match status" value="1"/>
</dbReference>
<dbReference type="PANTHER" id="PTHR12526">
    <property type="entry name" value="GLYCOSYLTRANSFERASE"/>
    <property type="match status" value="1"/>
</dbReference>
<accession>A0A5S4EH13</accession>
<keyword evidence="4" id="KW-1185">Reference proteome</keyword>
<evidence type="ECO:0000313" key="4">
    <source>
        <dbReference type="Proteomes" id="UP000306324"/>
    </source>
</evidence>
<comment type="caution">
    <text evidence="3">The sequence shown here is derived from an EMBL/GenBank/DDBJ whole genome shotgun (WGS) entry which is preliminary data.</text>
</comment>
<proteinExistence type="predicted"/>
<name>A0A5S4EH13_9PROT</name>
<sequence>MQYLSSYHFLSFIGFLAHAIIYSNFNVYLYCQMSKIGTAIDTFWVAREWLRLESSRFLPTKKRQKNDGQHVCLFAWALPPNSNAGVYRPLSFIRYGTELGWRFDCFQGEVPENSREHGEELLAHIPIGTALHVVAKSSREPSFLWSPEIDGGFKNALKNAGYAIERLRYDPPDVVIASGPPFYVFVAAYFVAKWFGVPLVLDYRDEWTECPFDFVSIGRHDQYWERRCLVSADAVLFTTQSHLDHQLSCFPELVKQRAYLVPNGWEPNDFAYDCGEHRKSTNFGSKIFNLAHIGSLGGHNLPHDFLGALEALLTDEPLWRERLVVHFVGRRSPEAANALNLFPFKDNLRIVGHVGKQEANRLMMEADCLLLIAVPNLARYLPGKLFDYVASLRPILVFGSPGEASSVVELLGNGLLCQPGSRDRLAECLKILSDSGGNLCTSVVDHWLSNHRRERLARTVFQIIDSLLICNKSSHK</sequence>
<keyword evidence="2 3" id="KW-0808">Transferase</keyword>
<dbReference type="Proteomes" id="UP000306324">
    <property type="component" value="Unassembled WGS sequence"/>
</dbReference>
<dbReference type="Gene3D" id="3.40.50.2000">
    <property type="entry name" value="Glycogen Phosphorylase B"/>
    <property type="match status" value="2"/>
</dbReference>
<dbReference type="GO" id="GO:0016757">
    <property type="term" value="F:glycosyltransferase activity"/>
    <property type="evidence" value="ECO:0007669"/>
    <property type="project" value="UniProtKB-KW"/>
</dbReference>
<dbReference type="AlphaFoldDB" id="A0A5S4EH13"/>
<organism evidence="3 4">
    <name type="scientific">Candidatus Accumulibacter phosphatis</name>
    <dbReference type="NCBI Taxonomy" id="327160"/>
    <lineage>
        <taxon>Bacteria</taxon>
        <taxon>Pseudomonadati</taxon>
        <taxon>Pseudomonadota</taxon>
        <taxon>Betaproteobacteria</taxon>
        <taxon>Candidatus Accumulibacter</taxon>
    </lineage>
</organism>
<dbReference type="RefSeq" id="WP_171047479.1">
    <property type="nucleotide sequence ID" value="NZ_SWAD01000184.1"/>
</dbReference>
<dbReference type="Pfam" id="PF13692">
    <property type="entry name" value="Glyco_trans_1_4"/>
    <property type="match status" value="1"/>
</dbReference>
<evidence type="ECO:0000313" key="3">
    <source>
        <dbReference type="EMBL" id="TMQ74572.1"/>
    </source>
</evidence>
<dbReference type="PANTHER" id="PTHR12526:SF510">
    <property type="entry name" value="D-INOSITOL 3-PHOSPHATE GLYCOSYLTRANSFERASE"/>
    <property type="match status" value="1"/>
</dbReference>